<evidence type="ECO:0000256" key="10">
    <source>
        <dbReference type="HAMAP-Rule" id="MF_01405"/>
    </source>
</evidence>
<feature type="binding site" evidence="10">
    <location>
        <position position="186"/>
    </location>
    <ligand>
        <name>substrate</name>
    </ligand>
</feature>
<dbReference type="SUPFAM" id="SSF52972">
    <property type="entry name" value="ITPase-like"/>
    <property type="match status" value="1"/>
</dbReference>
<evidence type="ECO:0000256" key="3">
    <source>
        <dbReference type="ARBA" id="ARBA00022723"/>
    </source>
</evidence>
<dbReference type="CDD" id="cd00515">
    <property type="entry name" value="HAM1"/>
    <property type="match status" value="1"/>
</dbReference>
<dbReference type="Gene3D" id="3.90.950.10">
    <property type="match status" value="1"/>
</dbReference>
<comment type="cofactor">
    <cofactor evidence="10">
        <name>Mg(2+)</name>
        <dbReference type="ChEBI" id="CHEBI:18420"/>
    </cofactor>
    <text evidence="10">Binds 1 Mg(2+) ion per subunit.</text>
</comment>
<dbReference type="PANTHER" id="PTHR11067">
    <property type="entry name" value="INOSINE TRIPHOSPHATE PYROPHOSPHATASE/HAM1 PROTEIN"/>
    <property type="match status" value="1"/>
</dbReference>
<dbReference type="EC" id="3.6.1.66" evidence="10"/>
<evidence type="ECO:0000256" key="6">
    <source>
        <dbReference type="ARBA" id="ARBA00022842"/>
    </source>
</evidence>
<dbReference type="GO" id="GO:0036222">
    <property type="term" value="F:XTP diphosphatase activity"/>
    <property type="evidence" value="ECO:0007669"/>
    <property type="project" value="UniProtKB-UniRule"/>
</dbReference>
<feature type="binding site" evidence="10">
    <location>
        <position position="75"/>
    </location>
    <ligand>
        <name>substrate</name>
    </ligand>
</feature>
<evidence type="ECO:0000256" key="2">
    <source>
        <dbReference type="ARBA" id="ARBA00011738"/>
    </source>
</evidence>
<feature type="binding site" evidence="10">
    <location>
        <position position="45"/>
    </location>
    <ligand>
        <name>Mg(2+)</name>
        <dbReference type="ChEBI" id="CHEBI:18420"/>
    </ligand>
</feature>
<dbReference type="GO" id="GO:0017111">
    <property type="term" value="F:ribonucleoside triphosphate phosphatase activity"/>
    <property type="evidence" value="ECO:0007669"/>
    <property type="project" value="InterPro"/>
</dbReference>
<keyword evidence="7 10" id="KW-0546">Nucleotide metabolism</keyword>
<dbReference type="GO" id="GO:0046872">
    <property type="term" value="F:metal ion binding"/>
    <property type="evidence" value="ECO:0007669"/>
    <property type="project" value="UniProtKB-KW"/>
</dbReference>
<evidence type="ECO:0000256" key="7">
    <source>
        <dbReference type="ARBA" id="ARBA00023080"/>
    </source>
</evidence>
<dbReference type="InterPro" id="IPR002637">
    <property type="entry name" value="RdgB/HAM1"/>
</dbReference>
<reference evidence="12 13" key="1">
    <citation type="journal article" date="2010" name="Science">
        <title>Genomic comparison of the ants Camponotus floridanus and Harpegnathos saltator.</title>
        <authorList>
            <person name="Bonasio R."/>
            <person name="Zhang G."/>
            <person name="Ye C."/>
            <person name="Mutti N.S."/>
            <person name="Fang X."/>
            <person name="Qin N."/>
            <person name="Donahue G."/>
            <person name="Yang P."/>
            <person name="Li Q."/>
            <person name="Li C."/>
            <person name="Zhang P."/>
            <person name="Huang Z."/>
            <person name="Berger S.L."/>
            <person name="Reinberg D."/>
            <person name="Wang J."/>
            <person name="Liebig J."/>
        </authorList>
    </citation>
    <scope>NUCLEOTIDE SEQUENCE [LARGE SCALE GENOMIC DNA]</scope>
    <source>
        <strain evidence="12 13">Hsal</strain>
    </source>
</reference>
<dbReference type="NCBIfam" id="TIGR00042">
    <property type="entry name" value="RdgB/HAM1 family non-canonical purine NTP pyrophosphatase"/>
    <property type="match status" value="1"/>
</dbReference>
<sequence length="228" mass="24756">MRRLESKKIIVATHNAGKLREIASLIGPYGFETQSAAELGLPEPEETGTRYEENAYIKAYAAAQATGLPALSDDSGFEADALDGAPGVYTADWATRADGSRDFTYAMEKVEKALQDAGAISADKRTGRFVSVLCLAWPDGYAEYFRGVIEGTLVYPPRGQDGFGYDPMFQPEGESRTFGEMTAEEKHGWKRGDKTALSHRARAFKLFAETMLEAFPGTVDTGFPAGNA</sequence>
<keyword evidence="6 10" id="KW-0460">Magnesium</keyword>
<accession>A0A1U9JWZ3</accession>
<protein>
    <recommendedName>
        <fullName evidence="10">dITP/XTP pyrophosphatase</fullName>
        <ecNumber evidence="10">3.6.1.66</ecNumber>
    </recommendedName>
    <alternativeName>
        <fullName evidence="10">Non-canonical purine NTP pyrophosphatase</fullName>
    </alternativeName>
    <alternativeName>
        <fullName evidence="10">Non-standard purine NTP pyrophosphatase</fullName>
    </alternativeName>
    <alternativeName>
        <fullName evidence="10">Nucleoside-triphosphate diphosphatase</fullName>
    </alternativeName>
    <alternativeName>
        <fullName evidence="10">Nucleoside-triphosphate pyrophosphatase</fullName>
        <shortName evidence="10">NTPase</shortName>
    </alternativeName>
</protein>
<comment type="function">
    <text evidence="10">Pyrophosphatase that catalyzes the hydrolysis of nucleoside triphosphates to their monophosphate derivatives, with a high preference for the non-canonical purine nucleotides XTP (xanthosine triphosphate), dITP (deoxyinosine triphosphate) and ITP. Seems to function as a house-cleaning enzyme that removes non-canonical purine nucleotides from the nucleotide pool, thus preventing their incorporation into DNA/RNA and avoiding chromosomal lesions.</text>
</comment>
<feature type="binding site" evidence="10">
    <location>
        <position position="74"/>
    </location>
    <ligand>
        <name>Mg(2+)</name>
        <dbReference type="ChEBI" id="CHEBI:18420"/>
    </ligand>
</feature>
<dbReference type="AlphaFoldDB" id="A0A1U9JWZ3"/>
<comment type="catalytic activity">
    <reaction evidence="10">
        <text>ITP + H2O = IMP + diphosphate + H(+)</text>
        <dbReference type="Rhea" id="RHEA:29399"/>
        <dbReference type="ChEBI" id="CHEBI:15377"/>
        <dbReference type="ChEBI" id="CHEBI:15378"/>
        <dbReference type="ChEBI" id="CHEBI:33019"/>
        <dbReference type="ChEBI" id="CHEBI:58053"/>
        <dbReference type="ChEBI" id="CHEBI:61402"/>
        <dbReference type="EC" id="3.6.1.66"/>
    </reaction>
</comment>
<dbReference type="GO" id="GO:0035870">
    <property type="term" value="F:dITP diphosphatase activity"/>
    <property type="evidence" value="ECO:0007669"/>
    <property type="project" value="UniProtKB-UniRule"/>
</dbReference>
<dbReference type="KEGG" id="thd:BHV28_16980"/>
<comment type="subunit">
    <text evidence="2 10">Homodimer.</text>
</comment>
<organism evidence="12 13">
    <name type="scientific">Candidatus Tokpelaia hoelldobleri</name>
    <dbReference type="NCBI Taxonomy" id="1902579"/>
    <lineage>
        <taxon>Bacteria</taxon>
        <taxon>Pseudomonadati</taxon>
        <taxon>Pseudomonadota</taxon>
        <taxon>Alphaproteobacteria</taxon>
        <taxon>Hyphomicrobiales</taxon>
        <taxon>Candidatus Tokpelaia</taxon>
    </lineage>
</organism>
<name>A0A1U9JWZ3_9HYPH</name>
<feature type="active site" description="Proton acceptor" evidence="10">
    <location>
        <position position="74"/>
    </location>
</feature>
<dbReference type="GO" id="GO:0009146">
    <property type="term" value="P:purine nucleoside triphosphate catabolic process"/>
    <property type="evidence" value="ECO:0007669"/>
    <property type="project" value="UniProtKB-UniRule"/>
</dbReference>
<gene>
    <name evidence="12" type="ORF">BHV28_16980</name>
</gene>
<dbReference type="GO" id="GO:0000166">
    <property type="term" value="F:nucleotide binding"/>
    <property type="evidence" value="ECO:0007669"/>
    <property type="project" value="UniProtKB-KW"/>
</dbReference>
<keyword evidence="13" id="KW-1185">Reference proteome</keyword>
<evidence type="ECO:0000256" key="4">
    <source>
        <dbReference type="ARBA" id="ARBA00022741"/>
    </source>
</evidence>
<dbReference type="GO" id="GO:0009117">
    <property type="term" value="P:nucleotide metabolic process"/>
    <property type="evidence" value="ECO:0007669"/>
    <property type="project" value="UniProtKB-KW"/>
</dbReference>
<dbReference type="GO" id="GO:0036220">
    <property type="term" value="F:ITP diphosphatase activity"/>
    <property type="evidence" value="ECO:0007669"/>
    <property type="project" value="UniProtKB-UniRule"/>
</dbReference>
<evidence type="ECO:0000313" key="12">
    <source>
        <dbReference type="EMBL" id="AQS42368.1"/>
    </source>
</evidence>
<dbReference type="InterPro" id="IPR029001">
    <property type="entry name" value="ITPase-like_fam"/>
</dbReference>
<comment type="catalytic activity">
    <reaction evidence="8 10">
        <text>dITP + H2O = dIMP + diphosphate + H(+)</text>
        <dbReference type="Rhea" id="RHEA:28342"/>
        <dbReference type="ChEBI" id="CHEBI:15377"/>
        <dbReference type="ChEBI" id="CHEBI:15378"/>
        <dbReference type="ChEBI" id="CHEBI:33019"/>
        <dbReference type="ChEBI" id="CHEBI:61194"/>
        <dbReference type="ChEBI" id="CHEBI:61382"/>
        <dbReference type="EC" id="3.6.1.66"/>
    </reaction>
</comment>
<evidence type="ECO:0000256" key="1">
    <source>
        <dbReference type="ARBA" id="ARBA00008023"/>
    </source>
</evidence>
<evidence type="ECO:0000313" key="13">
    <source>
        <dbReference type="Proteomes" id="UP000188912"/>
    </source>
</evidence>
<comment type="catalytic activity">
    <reaction evidence="9 10">
        <text>XTP + H2O = XMP + diphosphate + H(+)</text>
        <dbReference type="Rhea" id="RHEA:28610"/>
        <dbReference type="ChEBI" id="CHEBI:15377"/>
        <dbReference type="ChEBI" id="CHEBI:15378"/>
        <dbReference type="ChEBI" id="CHEBI:33019"/>
        <dbReference type="ChEBI" id="CHEBI:57464"/>
        <dbReference type="ChEBI" id="CHEBI:61314"/>
        <dbReference type="EC" id="3.6.1.66"/>
    </reaction>
</comment>
<comment type="similarity">
    <text evidence="1 10 11">Belongs to the HAM1 NTPase family.</text>
</comment>
<feature type="binding site" evidence="10">
    <location>
        <begin position="199"/>
        <end position="200"/>
    </location>
    <ligand>
        <name>substrate</name>
    </ligand>
</feature>
<reference evidence="12 13" key="2">
    <citation type="journal article" date="2016" name="Sci. Rep.">
        <title>The genome of Rhizobiales bacteria in predatory ants reveals urease gene functions but no genes for nitrogen fixation.</title>
        <authorList>
            <person name="Neuvonen M.M."/>
            <person name="Tamarit D."/>
            <person name="Naslund K."/>
            <person name="Liebig J."/>
            <person name="Feldhaar H."/>
            <person name="Moran N.A."/>
            <person name="Guy L."/>
            <person name="Andersson S.G."/>
        </authorList>
    </citation>
    <scope>NUCLEOTIDE SEQUENCE [LARGE SCALE GENOMIC DNA]</scope>
    <source>
        <strain evidence="12 13">Hsal</strain>
    </source>
</reference>
<dbReference type="InterPro" id="IPR020922">
    <property type="entry name" value="dITP/XTP_pyrophosphatase"/>
</dbReference>
<dbReference type="PANTHER" id="PTHR11067:SF9">
    <property type="entry name" value="INOSINE TRIPHOSPHATE PYROPHOSPHATASE"/>
    <property type="match status" value="1"/>
</dbReference>
<feature type="binding site" evidence="10">
    <location>
        <begin position="13"/>
        <end position="18"/>
    </location>
    <ligand>
        <name>substrate</name>
    </ligand>
</feature>
<evidence type="ECO:0000256" key="8">
    <source>
        <dbReference type="ARBA" id="ARBA00051875"/>
    </source>
</evidence>
<keyword evidence="3 10" id="KW-0479">Metal-binding</keyword>
<evidence type="ECO:0000256" key="5">
    <source>
        <dbReference type="ARBA" id="ARBA00022801"/>
    </source>
</evidence>
<dbReference type="STRING" id="1902579.BHV28_16980"/>
<dbReference type="Pfam" id="PF01725">
    <property type="entry name" value="Ham1p_like"/>
    <property type="match status" value="1"/>
</dbReference>
<dbReference type="HAMAP" id="MF_01405">
    <property type="entry name" value="Non_canon_purine_NTPase"/>
    <property type="match status" value="1"/>
</dbReference>
<keyword evidence="5 10" id="KW-0378">Hydrolase</keyword>
<keyword evidence="4 10" id="KW-0547">Nucleotide-binding</keyword>
<feature type="binding site" evidence="10">
    <location>
        <begin position="163"/>
        <end position="166"/>
    </location>
    <ligand>
        <name>substrate</name>
    </ligand>
</feature>
<dbReference type="GO" id="GO:0005829">
    <property type="term" value="C:cytosol"/>
    <property type="evidence" value="ECO:0007669"/>
    <property type="project" value="TreeGrafter"/>
</dbReference>
<dbReference type="EMBL" id="CP017315">
    <property type="protein sequence ID" value="AQS42368.1"/>
    <property type="molecule type" value="Genomic_DNA"/>
</dbReference>
<proteinExistence type="inferred from homology"/>
<dbReference type="Proteomes" id="UP000188912">
    <property type="component" value="Chromosome"/>
</dbReference>
<evidence type="ECO:0000256" key="11">
    <source>
        <dbReference type="RuleBase" id="RU003781"/>
    </source>
</evidence>
<evidence type="ECO:0000256" key="9">
    <source>
        <dbReference type="ARBA" id="ARBA00052017"/>
    </source>
</evidence>
<dbReference type="FunFam" id="3.90.950.10:FF:000001">
    <property type="entry name" value="dITP/XTP pyrophosphatase"/>
    <property type="match status" value="1"/>
</dbReference>